<feature type="region of interest" description="Disordered" evidence="2">
    <location>
        <begin position="56"/>
        <end position="109"/>
    </location>
</feature>
<accession>A0A395JNK5</accession>
<dbReference type="Proteomes" id="UP000253083">
    <property type="component" value="Unassembled WGS sequence"/>
</dbReference>
<evidence type="ECO:0000256" key="2">
    <source>
        <dbReference type="SAM" id="MobiDB-lite"/>
    </source>
</evidence>
<name>A0A395JNK5_9GAMM</name>
<keyword evidence="1" id="KW-0802">TPR repeat</keyword>
<dbReference type="RefSeq" id="WP_113952829.1">
    <property type="nucleotide sequence ID" value="NZ_QNRT01000001.1"/>
</dbReference>
<sequence>MIRKIENADLLLCRLAVSRATRRLCFGVLLISIASVIRPVFAQQVQGAWTIDASESQTNAVDGEIERPEPEPETEPPLASQLGVDSTVDGDKDNSPSVDLPTREKNVPSKPIVDLTPEVSLNLEILFKRILELQDSEDAFSANLGEAYLSYGQALMSAGRLDEARKMFANALHLSKINHGVNSLEQRPILGAMFELASAKGNLEAAQDSINRIIWLEGQSEQERDALAFDMVVRLGNEFINRFEYRPNAGEAGLMYLEQAEKYLKYAIKKYEKEPLNRYVMPYGELALVYFLRSTIKVDTATERYRLPAEWQERKLDFPQKKIISVPNGFANAERYLLRYLEKANAEGATEHAVKALINLGDLSLLYSHRDSAALYYQSAWESAQELPVSHQLFASFQNPILLPDFYYSRTRPPVEDRFPTVLVPLKFKLGKFGRVRSFGEIEEAHPYPDLIKRAKRAVKRLRYRPLIDRGHMIASDELSRNIKVRAPRSKSEKG</sequence>
<dbReference type="OrthoDB" id="7052406at2"/>
<dbReference type="SUPFAM" id="SSF48452">
    <property type="entry name" value="TPR-like"/>
    <property type="match status" value="1"/>
</dbReference>
<proteinExistence type="predicted"/>
<dbReference type="InterPro" id="IPR019734">
    <property type="entry name" value="TPR_rpt"/>
</dbReference>
<dbReference type="PROSITE" id="PS50005">
    <property type="entry name" value="TPR"/>
    <property type="match status" value="1"/>
</dbReference>
<comment type="caution">
    <text evidence="3">The sequence shown here is derived from an EMBL/GenBank/DDBJ whole genome shotgun (WGS) entry which is preliminary data.</text>
</comment>
<evidence type="ECO:0000256" key="1">
    <source>
        <dbReference type="PROSITE-ProRule" id="PRU00339"/>
    </source>
</evidence>
<organism evidence="3 4">
    <name type="scientific">Arenicella xantha</name>
    <dbReference type="NCBI Taxonomy" id="644221"/>
    <lineage>
        <taxon>Bacteria</taxon>
        <taxon>Pseudomonadati</taxon>
        <taxon>Pseudomonadota</taxon>
        <taxon>Gammaproteobacteria</taxon>
        <taxon>Arenicellales</taxon>
        <taxon>Arenicellaceae</taxon>
        <taxon>Arenicella</taxon>
    </lineage>
</organism>
<evidence type="ECO:0000313" key="3">
    <source>
        <dbReference type="EMBL" id="RBP53240.1"/>
    </source>
</evidence>
<protein>
    <submittedName>
        <fullName evidence="3">Uncharacterized protein</fullName>
    </submittedName>
</protein>
<dbReference type="EMBL" id="QNRT01000001">
    <property type="protein sequence ID" value="RBP53240.1"/>
    <property type="molecule type" value="Genomic_DNA"/>
</dbReference>
<keyword evidence="4" id="KW-1185">Reference proteome</keyword>
<feature type="repeat" description="TPR" evidence="1">
    <location>
        <begin position="145"/>
        <end position="178"/>
    </location>
</feature>
<reference evidence="3 4" key="1">
    <citation type="submission" date="2018-06" db="EMBL/GenBank/DDBJ databases">
        <title>Genomic Encyclopedia of Type Strains, Phase IV (KMG-IV): sequencing the most valuable type-strain genomes for metagenomic binning, comparative biology and taxonomic classification.</title>
        <authorList>
            <person name="Goeker M."/>
        </authorList>
    </citation>
    <scope>NUCLEOTIDE SEQUENCE [LARGE SCALE GENOMIC DNA]</scope>
    <source>
        <strain evidence="3 4">DSM 24032</strain>
    </source>
</reference>
<dbReference type="InParanoid" id="A0A395JNK5"/>
<gene>
    <name evidence="3" type="ORF">DFR28_101626</name>
</gene>
<evidence type="ECO:0000313" key="4">
    <source>
        <dbReference type="Proteomes" id="UP000253083"/>
    </source>
</evidence>
<dbReference type="AlphaFoldDB" id="A0A395JNK5"/>
<dbReference type="Gene3D" id="1.25.40.10">
    <property type="entry name" value="Tetratricopeptide repeat domain"/>
    <property type="match status" value="1"/>
</dbReference>
<dbReference type="InterPro" id="IPR011990">
    <property type="entry name" value="TPR-like_helical_dom_sf"/>
</dbReference>